<dbReference type="Pfam" id="PF02518">
    <property type="entry name" value="HATPase_c"/>
    <property type="match status" value="1"/>
</dbReference>
<dbReference type="InterPro" id="IPR013760">
    <property type="entry name" value="Topo_IIA-like_dom_sf"/>
</dbReference>
<dbReference type="PANTHER" id="PTHR45866:SF1">
    <property type="entry name" value="DNA GYRASE SUBUNIT B, MITOCHONDRIAL"/>
    <property type="match status" value="1"/>
</dbReference>
<name>A0ABU1AHF7_9BACT</name>
<keyword evidence="6 10" id="KW-0460">Magnesium</keyword>
<feature type="binding site" evidence="10">
    <location>
        <position position="529"/>
    </location>
    <ligand>
        <name>Mg(2+)</name>
        <dbReference type="ChEBI" id="CHEBI:18420"/>
        <label>2</label>
    </ligand>
</feature>
<dbReference type="NCBIfam" id="NF004189">
    <property type="entry name" value="PRK05644.1"/>
    <property type="match status" value="1"/>
</dbReference>
<dbReference type="EC" id="5.6.2.2" evidence="10"/>
<sequence length="846" mass="94453">MSEDTTPENLDPKAAPIADSKDVYDSSKIQKLEGLEGVRKRPDMYIGDTNERGLHHCVFEIVDNSIDEALAGHCSEITVSIHNDGSCSVEDDGRGIPVDIHPKYNIPSLELVMTNLHAGGKFGKGAYQVSGGLHGVGAKCVNAVSEWFEVEVRRDGKVHKMEFSRGKTTSKMKVIGETKRTGTRIAFSPDPQIFETTRDFKFELLGKRLRELAFLNPGIKITFVDERINKTDSFIFKDGIAEYVTYLNENKNVLHPEPISFHGEAPTPNPDLDANIVVDIAFQYNDSYNDQIYAYANSIHNIEGGTHLSGFRTALTRVINAYGKANNLIKDKEPNLSGEDAREGLTAIVSVKVPEPRFEGQTKTKLSNGEVDGIVQKITGEELKYYFETNPQVAKKLIDKCLNAARAREAARKARETVRKGALSSGGLPGKLADCSSKDPAVSELYIVEGDSAGGSAKQGRDRATQAILPIRGKLLNVEKARLDKVLGNNEIRTLITAVGTGIGDHEGDGAFDATKARYHKIILMTDADVDGAHIRTLLLTFIFRQMKGLIEAGYVYIAQPPLYKIKRKRREQYVDNDPQLNRILLELGSEDVTLVRLRDQTELTGATIDQLVECMSRLEMIGRGVTRYGCDFAQYLDQHDPDDYKLPRYIVRIRTGNEEAFRFLKNDEDRMAFHAEFALTDEDGTDTVIREITSDEGIKVQQRISLHEIFESTEMAKLIREVADAGMDIRQFSKSPEPRYQIIENKGDEKKENIIELYSIIELIENIRAIGRRGLSIQRYKGLGEMNPKQLYETTMDPKSRRLLKVSIADAAVADGIFSMLMGEDVPSRRAFIEDNALNVAHLDV</sequence>
<feature type="binding site" evidence="10">
    <location>
        <position position="527"/>
    </location>
    <ligand>
        <name>Mg(2+)</name>
        <dbReference type="ChEBI" id="CHEBI:18420"/>
        <label>2</label>
    </ligand>
</feature>
<keyword evidence="10" id="KW-0963">Cytoplasm</keyword>
<dbReference type="InterPro" id="IPR011557">
    <property type="entry name" value="GyrB"/>
</dbReference>
<evidence type="ECO:0000256" key="10">
    <source>
        <dbReference type="HAMAP-Rule" id="MF_01898"/>
    </source>
</evidence>
<dbReference type="InterPro" id="IPR013759">
    <property type="entry name" value="Topo_IIA_B_C"/>
</dbReference>
<feature type="site" description="Interaction with DNA" evidence="10">
    <location>
        <position position="474"/>
    </location>
</feature>
<feature type="domain" description="Toprim" evidence="12">
    <location>
        <begin position="443"/>
        <end position="562"/>
    </location>
</feature>
<dbReference type="PANTHER" id="PTHR45866">
    <property type="entry name" value="DNA GYRASE/TOPOISOMERASE SUBUNIT B"/>
    <property type="match status" value="1"/>
</dbReference>
<dbReference type="InterPro" id="IPR018522">
    <property type="entry name" value="TopoIIA_CS"/>
</dbReference>
<dbReference type="PRINTS" id="PR00418">
    <property type="entry name" value="TPI2FAMILY"/>
</dbReference>
<evidence type="ECO:0000256" key="4">
    <source>
        <dbReference type="ARBA" id="ARBA00022741"/>
    </source>
</evidence>
<evidence type="ECO:0000256" key="2">
    <source>
        <dbReference type="ARBA" id="ARBA00010708"/>
    </source>
</evidence>
<protein>
    <recommendedName>
        <fullName evidence="10">DNA gyrase subunit B</fullName>
        <ecNumber evidence="10">5.6.2.2</ecNumber>
    </recommendedName>
</protein>
<evidence type="ECO:0000256" key="7">
    <source>
        <dbReference type="ARBA" id="ARBA00023029"/>
    </source>
</evidence>
<dbReference type="SMART" id="SM00387">
    <property type="entry name" value="HATPase_c"/>
    <property type="match status" value="1"/>
</dbReference>
<feature type="binding site" evidence="10">
    <location>
        <position position="449"/>
    </location>
    <ligand>
        <name>Mg(2+)</name>
        <dbReference type="ChEBI" id="CHEBI:18420"/>
        <label>1</label>
        <note>catalytic</note>
    </ligand>
</feature>
<evidence type="ECO:0000256" key="8">
    <source>
        <dbReference type="ARBA" id="ARBA00023125"/>
    </source>
</evidence>
<evidence type="ECO:0000256" key="3">
    <source>
        <dbReference type="ARBA" id="ARBA00022723"/>
    </source>
</evidence>
<dbReference type="InterPro" id="IPR002288">
    <property type="entry name" value="DNA_gyrase_B_C"/>
</dbReference>
<dbReference type="InterPro" id="IPR034160">
    <property type="entry name" value="TOPRIM_GyrB"/>
</dbReference>
<dbReference type="CDD" id="cd03366">
    <property type="entry name" value="TOPRIM_TopoIIA_GyrB"/>
    <property type="match status" value="1"/>
</dbReference>
<keyword evidence="5 10" id="KW-0067">ATP-binding</keyword>
<dbReference type="InterPro" id="IPR000565">
    <property type="entry name" value="Topo_IIA_B"/>
</dbReference>
<dbReference type="Pfam" id="PF01751">
    <property type="entry name" value="Toprim"/>
    <property type="match status" value="1"/>
</dbReference>
<comment type="subcellular location">
    <subcellularLocation>
        <location evidence="10">Cytoplasm</location>
    </subcellularLocation>
</comment>
<dbReference type="PROSITE" id="PS00177">
    <property type="entry name" value="TOPOISOMERASE_II"/>
    <property type="match status" value="1"/>
</dbReference>
<gene>
    <name evidence="10 13" type="primary">gyrB</name>
    <name evidence="13" type="ORF">QEH59_07485</name>
</gene>
<dbReference type="EMBL" id="JARXIC010000009">
    <property type="protein sequence ID" value="MDQ8194262.1"/>
    <property type="molecule type" value="Genomic_DNA"/>
</dbReference>
<dbReference type="Pfam" id="PF00986">
    <property type="entry name" value="DNA_gyraseB_C"/>
    <property type="match status" value="1"/>
</dbReference>
<evidence type="ECO:0000256" key="6">
    <source>
        <dbReference type="ARBA" id="ARBA00022842"/>
    </source>
</evidence>
<dbReference type="CDD" id="cd00822">
    <property type="entry name" value="TopoII_Trans_DNA_gyrase"/>
    <property type="match status" value="1"/>
</dbReference>
<dbReference type="InterPro" id="IPR001241">
    <property type="entry name" value="Topo_IIA"/>
</dbReference>
<evidence type="ECO:0000256" key="5">
    <source>
        <dbReference type="ARBA" id="ARBA00022840"/>
    </source>
</evidence>
<dbReference type="Pfam" id="PF00204">
    <property type="entry name" value="DNA_gyraseB"/>
    <property type="match status" value="1"/>
</dbReference>
<comment type="catalytic activity">
    <reaction evidence="1 10">
        <text>ATP-dependent breakage, passage and rejoining of double-stranded DNA.</text>
        <dbReference type="EC" id="5.6.2.2"/>
    </reaction>
</comment>
<dbReference type="Proteomes" id="UP001243717">
    <property type="component" value="Unassembled WGS sequence"/>
</dbReference>
<dbReference type="PRINTS" id="PR01159">
    <property type="entry name" value="DNAGYRASEB"/>
</dbReference>
<comment type="similarity">
    <text evidence="2 10">Belongs to the type II topoisomerase GyrB family.</text>
</comment>
<evidence type="ECO:0000256" key="11">
    <source>
        <dbReference type="SAM" id="MobiDB-lite"/>
    </source>
</evidence>
<dbReference type="NCBIfam" id="TIGR01059">
    <property type="entry name" value="gyrB"/>
    <property type="match status" value="1"/>
</dbReference>
<comment type="caution">
    <text evidence="13">The sequence shown here is derived from an EMBL/GenBank/DDBJ whole genome shotgun (WGS) entry which is preliminary data.</text>
</comment>
<keyword evidence="9 10" id="KW-0413">Isomerase</keyword>
<dbReference type="InterPro" id="IPR036890">
    <property type="entry name" value="HATPase_C_sf"/>
</dbReference>
<evidence type="ECO:0000256" key="9">
    <source>
        <dbReference type="ARBA" id="ARBA00023235"/>
    </source>
</evidence>
<dbReference type="Gene3D" id="3.30.565.10">
    <property type="entry name" value="Histidine kinase-like ATPase, C-terminal domain"/>
    <property type="match status" value="1"/>
</dbReference>
<organism evidence="13 14">
    <name type="scientific">Thalassobacterium sedimentorum</name>
    <dbReference type="NCBI Taxonomy" id="3041258"/>
    <lineage>
        <taxon>Bacteria</taxon>
        <taxon>Pseudomonadati</taxon>
        <taxon>Verrucomicrobiota</taxon>
        <taxon>Opitutia</taxon>
        <taxon>Puniceicoccales</taxon>
        <taxon>Coraliomargaritaceae</taxon>
        <taxon>Thalassobacterium</taxon>
    </lineage>
</organism>
<keyword evidence="14" id="KW-1185">Reference proteome</keyword>
<dbReference type="SMART" id="SM00433">
    <property type="entry name" value="TOP2c"/>
    <property type="match status" value="1"/>
</dbReference>
<keyword evidence="3 10" id="KW-0479">Metal-binding</keyword>
<dbReference type="Gene3D" id="3.30.230.10">
    <property type="match status" value="1"/>
</dbReference>
<dbReference type="SUPFAM" id="SSF56719">
    <property type="entry name" value="Type II DNA topoisomerase"/>
    <property type="match status" value="1"/>
</dbReference>
<evidence type="ECO:0000313" key="14">
    <source>
        <dbReference type="Proteomes" id="UP001243717"/>
    </source>
</evidence>
<evidence type="ECO:0000256" key="1">
    <source>
        <dbReference type="ARBA" id="ARBA00000185"/>
    </source>
</evidence>
<feature type="region of interest" description="Disordered" evidence="11">
    <location>
        <begin position="1"/>
        <end position="22"/>
    </location>
</feature>
<feature type="site" description="Interaction with DNA" evidence="10">
    <location>
        <position position="477"/>
    </location>
</feature>
<dbReference type="SUPFAM" id="SSF54211">
    <property type="entry name" value="Ribosomal protein S5 domain 2-like"/>
    <property type="match status" value="1"/>
</dbReference>
<dbReference type="HAMAP" id="MF_01898">
    <property type="entry name" value="GyrB"/>
    <property type="match status" value="1"/>
</dbReference>
<dbReference type="InterPro" id="IPR006171">
    <property type="entry name" value="TOPRIM_dom"/>
</dbReference>
<dbReference type="NCBIfam" id="NF011501">
    <property type="entry name" value="PRK14939.1"/>
    <property type="match status" value="1"/>
</dbReference>
<dbReference type="RefSeq" id="WP_308984742.1">
    <property type="nucleotide sequence ID" value="NZ_JARXIC010000009.1"/>
</dbReference>
<dbReference type="PROSITE" id="PS50880">
    <property type="entry name" value="TOPRIM"/>
    <property type="match status" value="1"/>
</dbReference>
<evidence type="ECO:0000313" key="13">
    <source>
        <dbReference type="EMBL" id="MDQ8194262.1"/>
    </source>
</evidence>
<comment type="subunit">
    <text evidence="10">Heterotetramer, composed of two GyrA and two GyrB chains. In the heterotetramer, GyrA contains the active site tyrosine that forms a transient covalent intermediate with DNA, while GyrB binds cofactors and catalyzes ATP hydrolysis.</text>
</comment>
<comment type="miscellaneous">
    <text evidence="10">Few gyrases are as efficient as E.coli at forming negative supercoils. Not all organisms have 2 type II topoisomerases; in organisms with a single type II topoisomerase this enzyme also has to decatenate newly replicated chromosomes.</text>
</comment>
<proteinExistence type="inferred from homology"/>
<feature type="binding site" evidence="10">
    <location>
        <position position="527"/>
    </location>
    <ligand>
        <name>Mg(2+)</name>
        <dbReference type="ChEBI" id="CHEBI:18420"/>
        <label>1</label>
        <note>catalytic</note>
    </ligand>
</feature>
<reference evidence="13 14" key="1">
    <citation type="submission" date="2023-04" db="EMBL/GenBank/DDBJ databases">
        <title>A novel bacteria isolated from coastal sediment.</title>
        <authorList>
            <person name="Liu X.-J."/>
            <person name="Du Z.-J."/>
        </authorList>
    </citation>
    <scope>NUCLEOTIDE SEQUENCE [LARGE SCALE GENOMIC DNA]</scope>
    <source>
        <strain evidence="13 14">SDUM461004</strain>
    </source>
</reference>
<dbReference type="InterPro" id="IPR013506">
    <property type="entry name" value="Topo_IIA_bsu_dom2"/>
</dbReference>
<dbReference type="Gene3D" id="3.40.50.670">
    <property type="match status" value="2"/>
</dbReference>
<keyword evidence="4 10" id="KW-0547">Nucleotide-binding</keyword>
<dbReference type="GO" id="GO:0003918">
    <property type="term" value="F:DNA topoisomerase type II (double strand cut, ATP-hydrolyzing) activity"/>
    <property type="evidence" value="ECO:0007669"/>
    <property type="project" value="UniProtKB-EC"/>
</dbReference>
<evidence type="ECO:0000259" key="12">
    <source>
        <dbReference type="PROSITE" id="PS50880"/>
    </source>
</evidence>
<dbReference type="InterPro" id="IPR014721">
    <property type="entry name" value="Ribsml_uS5_D2-typ_fold_subgr"/>
</dbReference>
<comment type="cofactor">
    <cofactor evidence="10">
        <name>Mg(2+)</name>
        <dbReference type="ChEBI" id="CHEBI:18420"/>
    </cofactor>
    <cofactor evidence="10">
        <name>Mn(2+)</name>
        <dbReference type="ChEBI" id="CHEBI:29035"/>
    </cofactor>
    <cofactor evidence="10">
        <name>Ca(2+)</name>
        <dbReference type="ChEBI" id="CHEBI:29108"/>
    </cofactor>
    <text evidence="10">Binds two Mg(2+) per subunit. The magnesium ions form salt bridges with both the protein and the DNA. Can also accept other divalent metal cations, such as Mn(2+) or Ca(2+).</text>
</comment>
<dbReference type="InterPro" id="IPR020568">
    <property type="entry name" value="Ribosomal_Su5_D2-typ_SF"/>
</dbReference>
<dbReference type="CDD" id="cd16928">
    <property type="entry name" value="HATPase_GyrB-like"/>
    <property type="match status" value="1"/>
</dbReference>
<keyword evidence="8" id="KW-0238">DNA-binding</keyword>
<dbReference type="InterPro" id="IPR003594">
    <property type="entry name" value="HATPase_dom"/>
</dbReference>
<comment type="function">
    <text evidence="10">A type II topoisomerase that negatively supercoils closed circular double-stranded (ds) DNA in an ATP-dependent manner to modulate DNA topology and maintain chromosomes in an underwound state. Negative supercoiling favors strand separation, and DNA replication, transcription, recombination and repair, all of which involve strand separation. Also able to catalyze the interconversion of other topological isomers of dsDNA rings, including catenanes and knotted rings. Type II topoisomerases break and join 2 DNA strands simultaneously in an ATP-dependent manner.</text>
</comment>
<accession>A0ABU1AHF7</accession>
<keyword evidence="7 10" id="KW-0799">Topoisomerase</keyword>
<dbReference type="SUPFAM" id="SSF55874">
    <property type="entry name" value="ATPase domain of HSP90 chaperone/DNA topoisomerase II/histidine kinase"/>
    <property type="match status" value="1"/>
</dbReference>